<feature type="compositionally biased region" description="Low complexity" evidence="3">
    <location>
        <begin position="366"/>
        <end position="375"/>
    </location>
</feature>
<evidence type="ECO:0000256" key="1">
    <source>
        <dbReference type="ARBA" id="ARBA00008416"/>
    </source>
</evidence>
<gene>
    <name evidence="6" type="ORF">BN940_13406</name>
</gene>
<evidence type="ECO:0000259" key="4">
    <source>
        <dbReference type="Pfam" id="PF02678"/>
    </source>
</evidence>
<dbReference type="InterPro" id="IPR014710">
    <property type="entry name" value="RmlC-like_jellyroll"/>
</dbReference>
<dbReference type="EMBL" id="HG916765">
    <property type="protein sequence ID" value="CDM25130.1"/>
    <property type="molecule type" value="Genomic_DNA"/>
</dbReference>
<feature type="domain" description="Pirin C-terminal" evidence="5">
    <location>
        <begin position="178"/>
        <end position="275"/>
    </location>
</feature>
<dbReference type="Pfam" id="PF05726">
    <property type="entry name" value="Pirin_C"/>
    <property type="match status" value="1"/>
</dbReference>
<dbReference type="SUPFAM" id="SSF51182">
    <property type="entry name" value="RmlC-like cupins"/>
    <property type="match status" value="1"/>
</dbReference>
<dbReference type="PANTHER" id="PTHR13903">
    <property type="entry name" value="PIRIN-RELATED"/>
    <property type="match status" value="1"/>
</dbReference>
<dbReference type="eggNOG" id="COG1741">
    <property type="taxonomic scope" value="Bacteria"/>
</dbReference>
<dbReference type="Pfam" id="PF02678">
    <property type="entry name" value="Pirin"/>
    <property type="match status" value="1"/>
</dbReference>
<evidence type="ECO:0000259" key="5">
    <source>
        <dbReference type="Pfam" id="PF05726"/>
    </source>
</evidence>
<feature type="region of interest" description="Disordered" evidence="3">
    <location>
        <begin position="281"/>
        <end position="336"/>
    </location>
</feature>
<evidence type="ECO:0000256" key="2">
    <source>
        <dbReference type="RuleBase" id="RU003457"/>
    </source>
</evidence>
<evidence type="ECO:0000256" key="3">
    <source>
        <dbReference type="SAM" id="MobiDB-lite"/>
    </source>
</evidence>
<dbReference type="InterPro" id="IPR008778">
    <property type="entry name" value="Pirin_C_dom"/>
</dbReference>
<dbReference type="InterPro" id="IPR011051">
    <property type="entry name" value="RmlC_Cupin_sf"/>
</dbReference>
<feature type="compositionally biased region" description="Polar residues" evidence="3">
    <location>
        <begin position="295"/>
        <end position="304"/>
    </location>
</feature>
<dbReference type="InterPro" id="IPR012093">
    <property type="entry name" value="Pirin"/>
</dbReference>
<keyword evidence="7" id="KW-1185">Reference proteome</keyword>
<dbReference type="STRING" id="1437824.BN940_13406"/>
<feature type="compositionally biased region" description="Low complexity" evidence="3">
    <location>
        <begin position="305"/>
        <end position="328"/>
    </location>
</feature>
<dbReference type="AlphaFoldDB" id="W8X9N4"/>
<dbReference type="HOGENOM" id="CLU_045717_1_1_4"/>
<dbReference type="PANTHER" id="PTHR13903:SF8">
    <property type="entry name" value="PIRIN"/>
    <property type="match status" value="1"/>
</dbReference>
<evidence type="ECO:0000313" key="7">
    <source>
        <dbReference type="Proteomes" id="UP000019805"/>
    </source>
</evidence>
<organism evidence="6 7">
    <name type="scientific">Castellaniella defragrans (strain DSM 12143 / CCUG 39792 / 65Phen)</name>
    <name type="common">Alcaligenes defragrans</name>
    <dbReference type="NCBI Taxonomy" id="1437824"/>
    <lineage>
        <taxon>Bacteria</taxon>
        <taxon>Pseudomonadati</taxon>
        <taxon>Pseudomonadota</taxon>
        <taxon>Betaproteobacteria</taxon>
        <taxon>Burkholderiales</taxon>
        <taxon>Alcaligenaceae</taxon>
        <taxon>Castellaniella</taxon>
    </lineage>
</organism>
<feature type="domain" description="Pirin N-terminal" evidence="4">
    <location>
        <begin position="24"/>
        <end position="124"/>
    </location>
</feature>
<dbReference type="Gene3D" id="2.60.120.10">
    <property type="entry name" value="Jelly Rolls"/>
    <property type="match status" value="2"/>
</dbReference>
<feature type="compositionally biased region" description="Low complexity" evidence="3">
    <location>
        <begin position="385"/>
        <end position="397"/>
    </location>
</feature>
<feature type="region of interest" description="Disordered" evidence="3">
    <location>
        <begin position="354"/>
        <end position="397"/>
    </location>
</feature>
<evidence type="ECO:0008006" key="8">
    <source>
        <dbReference type="Google" id="ProtNLM"/>
    </source>
</evidence>
<comment type="similarity">
    <text evidence="1 2">Belongs to the pirin family.</text>
</comment>
<dbReference type="Proteomes" id="UP000019805">
    <property type="component" value="Chromosome"/>
</dbReference>
<name>W8X9N4_CASD6</name>
<dbReference type="CDD" id="cd02247">
    <property type="entry name" value="cupin_pirin_C"/>
    <property type="match status" value="1"/>
</dbReference>
<dbReference type="InterPro" id="IPR003829">
    <property type="entry name" value="Pirin_N_dom"/>
</dbReference>
<protein>
    <recommendedName>
        <fullName evidence="8">Pirin-related protein</fullName>
    </recommendedName>
</protein>
<proteinExistence type="inferred from homology"/>
<evidence type="ECO:0000313" key="6">
    <source>
        <dbReference type="EMBL" id="CDM25130.1"/>
    </source>
</evidence>
<dbReference type="PATRIC" id="fig|1437824.5.peg.2647"/>
<reference evidence="6 7" key="1">
    <citation type="journal article" date="2014" name="BMC Microbiol.">
        <title>The oxygen-independent metabolism of cyclic monoterpenes in Castellaniella defragrans 65Phen.</title>
        <authorList>
            <person name="Petasch J."/>
            <person name="Disch E.M."/>
            <person name="Markert S."/>
            <person name="Becher D."/>
            <person name="Schweder T."/>
            <person name="Huttel B."/>
            <person name="Reinhardt R."/>
            <person name="Harder J."/>
        </authorList>
    </citation>
    <scope>NUCLEOTIDE SEQUENCE [LARGE SCALE GENOMIC DNA]</scope>
    <source>
        <strain evidence="6">65Phen</strain>
    </source>
</reference>
<dbReference type="KEGG" id="cdn:BN940_13406"/>
<sequence length="397" mass="43129">MTATLLIDRRMHDLGGGFVVGRVLPCRKRRMVGPFIFFDHLGPLDVAPGAPRELDVRPHPHIGLSTVTYLYSGAITHRDSLGSNQEIRPGEVNWMTAGSGITHSERLEYARAHGATMHGIQAWVALPREHEETAPEFHHHHGAGELPEFHEDGVAGRLIAGSIEGAAARVRTHSPLFYLHWDMADGARRALGTDYSERAVYVARGAVELDGHPLAEGRMLVLQPGRAAQVRARGPATVMLLGGEPVGERFISWNFVSSSRDRLEQAREDWRAQRMKLPVGDDREFIPLPGRTDGPTPQQGNTRCRSSSKSSSAAPARAASAPRSHAGSTNSLAATAGSTPRWWTWPISTCLSTTSRCTPACSSTRTTTPSAGAPAWPAPTPTPSSRPNTTTARRPRW</sequence>
<feature type="compositionally biased region" description="Polar residues" evidence="3">
    <location>
        <begin position="354"/>
        <end position="365"/>
    </location>
</feature>
<dbReference type="CDD" id="cd02909">
    <property type="entry name" value="cupin_pirin_N"/>
    <property type="match status" value="1"/>
</dbReference>
<accession>W8X9N4</accession>